<feature type="domain" description="DH" evidence="2">
    <location>
        <begin position="43"/>
        <end position="221"/>
    </location>
</feature>
<dbReference type="AlphaFoldDB" id="A0A1V9XA30"/>
<evidence type="ECO:0000259" key="2">
    <source>
        <dbReference type="PROSITE" id="PS50010"/>
    </source>
</evidence>
<keyword evidence="1" id="KW-0344">Guanine-nucleotide releasing factor</keyword>
<protein>
    <submittedName>
        <fullName evidence="3">Muscle M-line assembly protein unc-89-like</fullName>
    </submittedName>
</protein>
<accession>A0A1V9XA30</accession>
<dbReference type="SMART" id="SM00325">
    <property type="entry name" value="RhoGEF"/>
    <property type="match status" value="1"/>
</dbReference>
<gene>
    <name evidence="3" type="ORF">BIW11_11659</name>
</gene>
<dbReference type="Pfam" id="PF00621">
    <property type="entry name" value="RhoGEF"/>
    <property type="match status" value="1"/>
</dbReference>
<dbReference type="InterPro" id="IPR051336">
    <property type="entry name" value="RhoGEF_Guanine_NuclExch_SF"/>
</dbReference>
<dbReference type="Gene3D" id="1.20.900.10">
    <property type="entry name" value="Dbl homology (DH) domain"/>
    <property type="match status" value="1"/>
</dbReference>
<comment type="caution">
    <text evidence="3">The sequence shown here is derived from an EMBL/GenBank/DDBJ whole genome shotgun (WGS) entry which is preliminary data.</text>
</comment>
<dbReference type="Proteomes" id="UP000192247">
    <property type="component" value="Unassembled WGS sequence"/>
</dbReference>
<dbReference type="SUPFAM" id="SSF48065">
    <property type="entry name" value="DBL homology domain (DH-domain)"/>
    <property type="match status" value="1"/>
</dbReference>
<dbReference type="InParanoid" id="A0A1V9XA30"/>
<name>A0A1V9XA30_9ACAR</name>
<dbReference type="GO" id="GO:0007411">
    <property type="term" value="P:axon guidance"/>
    <property type="evidence" value="ECO:0007669"/>
    <property type="project" value="TreeGrafter"/>
</dbReference>
<reference evidence="3 4" key="1">
    <citation type="journal article" date="2017" name="Gigascience">
        <title>Draft genome of the honey bee ectoparasitic mite, Tropilaelaps mercedesae, is shaped by the parasitic life history.</title>
        <authorList>
            <person name="Dong X."/>
            <person name="Armstrong S.D."/>
            <person name="Xia D."/>
            <person name="Makepeace B.L."/>
            <person name="Darby A.C."/>
            <person name="Kadowaki T."/>
        </authorList>
    </citation>
    <scope>NUCLEOTIDE SEQUENCE [LARGE SCALE GENOMIC DNA]</scope>
    <source>
        <strain evidence="3">Wuxi-XJTLU</strain>
    </source>
</reference>
<dbReference type="PROSITE" id="PS50010">
    <property type="entry name" value="DH_2"/>
    <property type="match status" value="1"/>
</dbReference>
<sequence>MSSGESGWVGSYCLEKAAGAVTTTEPATPTTQEKKTSGIALSRKETLVKELVDTEEDFARDMLYVVDNYLKEMDSAAMPKKLREFKEQLFCNFKDICNFHNDQLITGIKFNAREPTKLGTTLLRMERDFDKHVKYVEQEHKAQQLLKDEPELREYFEKFSKKINDEKTIQEHLKLPLQRINDYQLILKELIKCNVKAGESFDDLQRALDFMQAIPQRSADLEYINKMEGYSGNIQKFGRILKETTETTVSEENGSLKLESKSSSEGPLIMKCEDKEEWSKQLQASTVKSEGRQFLADESMH</sequence>
<evidence type="ECO:0000313" key="3">
    <source>
        <dbReference type="EMBL" id="OQR70394.1"/>
    </source>
</evidence>
<dbReference type="STRING" id="418985.A0A1V9XA30"/>
<dbReference type="PANTHER" id="PTHR22826">
    <property type="entry name" value="RHO GUANINE EXCHANGE FACTOR-RELATED"/>
    <property type="match status" value="1"/>
</dbReference>
<evidence type="ECO:0000313" key="4">
    <source>
        <dbReference type="Proteomes" id="UP000192247"/>
    </source>
</evidence>
<evidence type="ECO:0000256" key="1">
    <source>
        <dbReference type="ARBA" id="ARBA00022658"/>
    </source>
</evidence>
<dbReference type="GO" id="GO:0005737">
    <property type="term" value="C:cytoplasm"/>
    <property type="evidence" value="ECO:0007669"/>
    <property type="project" value="TreeGrafter"/>
</dbReference>
<keyword evidence="4" id="KW-1185">Reference proteome</keyword>
<dbReference type="GO" id="GO:0005085">
    <property type="term" value="F:guanyl-nucleotide exchange factor activity"/>
    <property type="evidence" value="ECO:0007669"/>
    <property type="project" value="UniProtKB-KW"/>
</dbReference>
<dbReference type="InterPro" id="IPR035899">
    <property type="entry name" value="DBL_dom_sf"/>
</dbReference>
<dbReference type="PANTHER" id="PTHR22826:SF106">
    <property type="entry name" value="TRIO, ISOFORM A"/>
    <property type="match status" value="1"/>
</dbReference>
<proteinExistence type="predicted"/>
<dbReference type="OrthoDB" id="6507416at2759"/>
<organism evidence="3 4">
    <name type="scientific">Tropilaelaps mercedesae</name>
    <dbReference type="NCBI Taxonomy" id="418985"/>
    <lineage>
        <taxon>Eukaryota</taxon>
        <taxon>Metazoa</taxon>
        <taxon>Ecdysozoa</taxon>
        <taxon>Arthropoda</taxon>
        <taxon>Chelicerata</taxon>
        <taxon>Arachnida</taxon>
        <taxon>Acari</taxon>
        <taxon>Parasitiformes</taxon>
        <taxon>Mesostigmata</taxon>
        <taxon>Gamasina</taxon>
        <taxon>Dermanyssoidea</taxon>
        <taxon>Laelapidae</taxon>
        <taxon>Tropilaelaps</taxon>
    </lineage>
</organism>
<dbReference type="GO" id="GO:0019898">
    <property type="term" value="C:extrinsic component of membrane"/>
    <property type="evidence" value="ECO:0007669"/>
    <property type="project" value="TreeGrafter"/>
</dbReference>
<dbReference type="EMBL" id="MNPL01017694">
    <property type="protein sequence ID" value="OQR70394.1"/>
    <property type="molecule type" value="Genomic_DNA"/>
</dbReference>
<dbReference type="InterPro" id="IPR000219">
    <property type="entry name" value="DH_dom"/>
</dbReference>